<feature type="region of interest" description="Disordered" evidence="1">
    <location>
        <begin position="80"/>
        <end position="117"/>
    </location>
</feature>
<dbReference type="RefSeq" id="XP_006876481.1">
    <property type="nucleotide sequence ID" value="XM_006876419.1"/>
</dbReference>
<accession>A0A9B0X269</accession>
<dbReference type="Proteomes" id="UP000504623">
    <property type="component" value="Unplaced"/>
</dbReference>
<evidence type="ECO:0000256" key="1">
    <source>
        <dbReference type="SAM" id="MobiDB-lite"/>
    </source>
</evidence>
<evidence type="ECO:0000313" key="3">
    <source>
        <dbReference type="RefSeq" id="XP_006876481.1"/>
    </source>
</evidence>
<dbReference type="GeneID" id="102837687"/>
<name>A0A9B0X269_CHRAS</name>
<proteinExistence type="predicted"/>
<keyword evidence="2" id="KW-1185">Reference proteome</keyword>
<gene>
    <name evidence="3" type="primary">LOC102837687</name>
</gene>
<reference evidence="3" key="1">
    <citation type="submission" date="2025-08" db="UniProtKB">
        <authorList>
            <consortium name="RefSeq"/>
        </authorList>
    </citation>
    <scope>IDENTIFICATION</scope>
    <source>
        <tissue evidence="3">Spleen</tissue>
    </source>
</reference>
<protein>
    <submittedName>
        <fullName evidence="3">Uncharacterized protein LOC102837687</fullName>
    </submittedName>
</protein>
<dbReference type="AlphaFoldDB" id="A0A9B0X269"/>
<feature type="region of interest" description="Disordered" evidence="1">
    <location>
        <begin position="220"/>
        <end position="258"/>
    </location>
</feature>
<sequence>MPIYNAPFVDLALVQCPWASGRGRPHLDANAMVEKPMTWAEVSVPAASWLGSSPQAQESTQKLTAEPLPLGEGDYLPWRGGLSVDQGEPQVGGKEDNIKMGELGTQSGRDPKASGLSSVGTAVLAGGEAHRVLGRGRTVAWSQQETRSRTPWRRLPLCAPLPHPTPALNLASDDPTPGPHYRHLRRLEFLTGAWVHCFPECKSPHGSSLEVHRPPHRAPPGLCIGVPGNSKLIKQKGEASALPPPPDALALNDPPSPR</sequence>
<organism evidence="2 3">
    <name type="scientific">Chrysochloris asiatica</name>
    <name type="common">Cape golden mole</name>
    <dbReference type="NCBI Taxonomy" id="185453"/>
    <lineage>
        <taxon>Eukaryota</taxon>
        <taxon>Metazoa</taxon>
        <taxon>Chordata</taxon>
        <taxon>Craniata</taxon>
        <taxon>Vertebrata</taxon>
        <taxon>Euteleostomi</taxon>
        <taxon>Mammalia</taxon>
        <taxon>Eutheria</taxon>
        <taxon>Afrotheria</taxon>
        <taxon>Chrysochloridae</taxon>
        <taxon>Chrysochlorinae</taxon>
        <taxon>Chrysochloris</taxon>
    </lineage>
</organism>
<feature type="compositionally biased region" description="Low complexity" evidence="1">
    <location>
        <begin position="248"/>
        <end position="258"/>
    </location>
</feature>
<evidence type="ECO:0000313" key="2">
    <source>
        <dbReference type="Proteomes" id="UP000504623"/>
    </source>
</evidence>